<organism evidence="1 2">
    <name type="scientific">Bacillus cereus</name>
    <dbReference type="NCBI Taxonomy" id="1396"/>
    <lineage>
        <taxon>Bacteria</taxon>
        <taxon>Bacillati</taxon>
        <taxon>Bacillota</taxon>
        <taxon>Bacilli</taxon>
        <taxon>Bacillales</taxon>
        <taxon>Bacillaceae</taxon>
        <taxon>Bacillus</taxon>
        <taxon>Bacillus cereus group</taxon>
    </lineage>
</organism>
<sequence>MDLIINDEEIFNAIFDDSNHDSLFKLNIILDISQPIILELNNDDDEKYLIYVLRDYSKVNDDRIIAVQELLFSKANDDIVSKLIKSGISIYDAFLTSHEIWRVGRVGGKIFPRKILENIRDIEDRFPIQDLKLKDIPNRAF</sequence>
<comment type="caution">
    <text evidence="1">The sequence shown here is derived from an EMBL/GenBank/DDBJ whole genome shotgun (WGS) entry which is preliminary data.</text>
</comment>
<gene>
    <name evidence="1" type="ORF">CON36_37040</name>
</gene>
<dbReference type="EMBL" id="NVMX01000365">
    <property type="protein sequence ID" value="PDZ93849.1"/>
    <property type="molecule type" value="Genomic_DNA"/>
</dbReference>
<dbReference type="RefSeq" id="WP_098007500.1">
    <property type="nucleotide sequence ID" value="NZ_NVMX01000365.1"/>
</dbReference>
<evidence type="ECO:0000313" key="1">
    <source>
        <dbReference type="EMBL" id="PDZ93849.1"/>
    </source>
</evidence>
<accession>A0A9X6SRT4</accession>
<proteinExistence type="predicted"/>
<dbReference type="Proteomes" id="UP000219922">
    <property type="component" value="Unassembled WGS sequence"/>
</dbReference>
<evidence type="ECO:0000313" key="2">
    <source>
        <dbReference type="Proteomes" id="UP000219922"/>
    </source>
</evidence>
<dbReference type="AlphaFoldDB" id="A0A9X6SRT4"/>
<reference evidence="1 2" key="1">
    <citation type="submission" date="2017-09" db="EMBL/GenBank/DDBJ databases">
        <title>Large-scale bioinformatics analysis of Bacillus genomes uncovers conserved roles of natural products in bacterial physiology.</title>
        <authorList>
            <consortium name="Agbiome Team Llc"/>
            <person name="Bleich R.M."/>
            <person name="Grubbs K.J."/>
            <person name="Santa Maria K.C."/>
            <person name="Allen S.E."/>
            <person name="Farag S."/>
            <person name="Shank E.A."/>
            <person name="Bowers A."/>
        </authorList>
    </citation>
    <scope>NUCLEOTIDE SEQUENCE [LARGE SCALE GENOMIC DNA]</scope>
    <source>
        <strain evidence="1 2">AFS092789</strain>
    </source>
</reference>
<name>A0A9X6SRT4_BACCE</name>
<protein>
    <submittedName>
        <fullName evidence="1">Uncharacterized protein</fullName>
    </submittedName>
</protein>